<accession>A0A6C1B3W3</accession>
<keyword evidence="2" id="KW-1185">Reference proteome</keyword>
<reference evidence="1 2" key="1">
    <citation type="submission" date="2020-02" db="EMBL/GenBank/DDBJ databases">
        <title>Nitrogenibacter mangrovi gen. nov., sp. nov. isolated from mangrove sediment, a denitrifying betaproteobacterium.</title>
        <authorList>
            <person name="Liao H."/>
            <person name="Tian Y."/>
        </authorList>
    </citation>
    <scope>NUCLEOTIDE SEQUENCE [LARGE SCALE GENOMIC DNA]</scope>
    <source>
        <strain evidence="1 2">M9-3-2</strain>
    </source>
</reference>
<dbReference type="Proteomes" id="UP000501991">
    <property type="component" value="Chromosome"/>
</dbReference>
<proteinExistence type="predicted"/>
<dbReference type="Pfam" id="PF14026">
    <property type="entry name" value="SCO4226-like"/>
    <property type="match status" value="1"/>
</dbReference>
<dbReference type="InterPro" id="IPR025336">
    <property type="entry name" value="SCO4226-like"/>
</dbReference>
<name>A0A6C1B3W3_9RHOO</name>
<gene>
    <name evidence="1" type="ORF">G3580_07695</name>
</gene>
<protein>
    <submittedName>
        <fullName evidence="1">DUF4242 domain-containing protein</fullName>
    </submittedName>
</protein>
<organism evidence="1 2">
    <name type="scientific">Nitrogeniibacter mangrovi</name>
    <dbReference type="NCBI Taxonomy" id="2016596"/>
    <lineage>
        <taxon>Bacteria</taxon>
        <taxon>Pseudomonadati</taxon>
        <taxon>Pseudomonadota</taxon>
        <taxon>Betaproteobacteria</taxon>
        <taxon>Rhodocyclales</taxon>
        <taxon>Zoogloeaceae</taxon>
        <taxon>Nitrogeniibacter</taxon>
    </lineage>
</organism>
<dbReference type="EMBL" id="CP048836">
    <property type="protein sequence ID" value="QID17535.1"/>
    <property type="molecule type" value="Genomic_DNA"/>
</dbReference>
<dbReference type="RefSeq" id="WP_173764700.1">
    <property type="nucleotide sequence ID" value="NZ_CP048836.1"/>
</dbReference>
<evidence type="ECO:0000313" key="2">
    <source>
        <dbReference type="Proteomes" id="UP000501991"/>
    </source>
</evidence>
<dbReference type="AlphaFoldDB" id="A0A6C1B3W3"/>
<dbReference type="KEGG" id="azq:G3580_07695"/>
<evidence type="ECO:0000313" key="1">
    <source>
        <dbReference type="EMBL" id="QID17535.1"/>
    </source>
</evidence>
<sequence>MKRFLIEREIPSVGQMDGEALQNAAATSNEALAKLGGKVQWVESFVADDKTYCVYLAESEDLVHEHARLSGFPANKVTELRRVIDPMTAKG</sequence>